<dbReference type="KEGG" id="bhk:B4U37_10845"/>
<reference evidence="3 5" key="1">
    <citation type="submission" date="2017-04" db="EMBL/GenBank/DDBJ databases">
        <title>Complete Genome Sequence of the Bacillus horikoshii 20a strain from Cuatro Cienegas, Coahuila, Mexico.</title>
        <authorList>
            <person name="Zarza E."/>
            <person name="Alcaraz L.D."/>
            <person name="Aguilar-Salinas B."/>
            <person name="Islas A."/>
            <person name="Olmedo-Alvarez G."/>
        </authorList>
    </citation>
    <scope>NUCLEOTIDE SEQUENCE [LARGE SCALE GENOMIC DNA]</scope>
    <source>
        <strain evidence="3 5">20a</strain>
    </source>
</reference>
<protein>
    <submittedName>
        <fullName evidence="4">DUF2512 family protein</fullName>
    </submittedName>
</protein>
<dbReference type="Pfam" id="PF10710">
    <property type="entry name" value="DUF2512"/>
    <property type="match status" value="1"/>
</dbReference>
<accession>A0A1Y0CNF0</accession>
<evidence type="ECO:0000313" key="5">
    <source>
        <dbReference type="Proteomes" id="UP000195573"/>
    </source>
</evidence>
<dbReference type="EMBL" id="VTEU01000006">
    <property type="protein sequence ID" value="TYS57777.1"/>
    <property type="molecule type" value="Genomic_DNA"/>
</dbReference>
<feature type="compositionally biased region" description="Basic and acidic residues" evidence="1">
    <location>
        <begin position="139"/>
        <end position="149"/>
    </location>
</feature>
<keyword evidence="2" id="KW-0812">Transmembrane</keyword>
<keyword evidence="5" id="KW-1185">Reference proteome</keyword>
<feature type="transmembrane region" description="Helical" evidence="2">
    <location>
        <begin position="60"/>
        <end position="81"/>
    </location>
</feature>
<keyword evidence="2" id="KW-0472">Membrane</keyword>
<evidence type="ECO:0000313" key="6">
    <source>
        <dbReference type="Proteomes" id="UP000323393"/>
    </source>
</evidence>
<evidence type="ECO:0000313" key="3">
    <source>
        <dbReference type="EMBL" id="ART76506.1"/>
    </source>
</evidence>
<keyword evidence="2" id="KW-1133">Transmembrane helix</keyword>
<organism evidence="4 6">
    <name type="scientific">Sutcliffiella horikoshii</name>
    <dbReference type="NCBI Taxonomy" id="79883"/>
    <lineage>
        <taxon>Bacteria</taxon>
        <taxon>Bacillati</taxon>
        <taxon>Bacillota</taxon>
        <taxon>Bacilli</taxon>
        <taxon>Bacillales</taxon>
        <taxon>Bacillaceae</taxon>
        <taxon>Sutcliffiella</taxon>
    </lineage>
</organism>
<evidence type="ECO:0000313" key="4">
    <source>
        <dbReference type="EMBL" id="TYS57777.1"/>
    </source>
</evidence>
<dbReference type="Proteomes" id="UP000323393">
    <property type="component" value="Unassembled WGS sequence"/>
</dbReference>
<evidence type="ECO:0000256" key="2">
    <source>
        <dbReference type="SAM" id="Phobius"/>
    </source>
</evidence>
<dbReference type="EMBL" id="CP020880">
    <property type="protein sequence ID" value="ART76506.1"/>
    <property type="molecule type" value="Genomic_DNA"/>
</dbReference>
<evidence type="ECO:0000256" key="1">
    <source>
        <dbReference type="SAM" id="MobiDB-lite"/>
    </source>
</evidence>
<sequence length="149" mass="17431">MKHFMPLLIKFIVSFLILSFFLNQFAEISFLDILLTTVLLITFSYFVVDDMVLPRTNYTFAAVFDFVFNFAVIAFMVYILTNLSGGFLLPSAIAAFTITVFEVFFHLYLVKSVFPDHPRKKSKREAQRMELQTEFSEELSVHEKKKRED</sequence>
<dbReference type="Proteomes" id="UP000195573">
    <property type="component" value="Chromosome"/>
</dbReference>
<reference evidence="4 6" key="2">
    <citation type="submission" date="2019-08" db="EMBL/GenBank/DDBJ databases">
        <title>Bacillus genomes from the desert of Cuatro Cienegas, Coahuila.</title>
        <authorList>
            <person name="Olmedo-Alvarez G."/>
        </authorList>
    </citation>
    <scope>NUCLEOTIDE SEQUENCE [LARGE SCALE GENOMIC DNA]</scope>
    <source>
        <strain evidence="4 6">CH88_3T</strain>
    </source>
</reference>
<feature type="transmembrane region" description="Helical" evidence="2">
    <location>
        <begin position="87"/>
        <end position="110"/>
    </location>
</feature>
<feature type="transmembrane region" description="Helical" evidence="2">
    <location>
        <begin position="7"/>
        <end position="22"/>
    </location>
</feature>
<name>A0A1Y0CNF0_9BACI</name>
<dbReference type="GeneID" id="96738915"/>
<proteinExistence type="predicted"/>
<dbReference type="RefSeq" id="WP_088018227.1">
    <property type="nucleotide sequence ID" value="NZ_CP020880.1"/>
</dbReference>
<feature type="transmembrane region" description="Helical" evidence="2">
    <location>
        <begin position="28"/>
        <end position="48"/>
    </location>
</feature>
<feature type="region of interest" description="Disordered" evidence="1">
    <location>
        <begin position="120"/>
        <end position="149"/>
    </location>
</feature>
<dbReference type="AlphaFoldDB" id="A0A1Y0CNF0"/>
<gene>
    <name evidence="3" type="ORF">B4U37_10845</name>
    <name evidence="4" type="ORF">FZC74_15230</name>
</gene>
<dbReference type="InterPro" id="IPR019649">
    <property type="entry name" value="DUF2512"/>
</dbReference>